<dbReference type="InterPro" id="IPR002575">
    <property type="entry name" value="Aminoglycoside_PTrfase"/>
</dbReference>
<dbReference type="GO" id="GO:0016301">
    <property type="term" value="F:kinase activity"/>
    <property type="evidence" value="ECO:0007669"/>
    <property type="project" value="UniProtKB-KW"/>
</dbReference>
<gene>
    <name evidence="2" type="ORF">SAMN05443668_103302</name>
</gene>
<dbReference type="RefSeq" id="WP_073256060.1">
    <property type="nucleotide sequence ID" value="NZ_FRCS01000003.1"/>
</dbReference>
<keyword evidence="2" id="KW-0808">Transferase</keyword>
<dbReference type="Gene3D" id="3.30.200.20">
    <property type="entry name" value="Phosphorylase Kinase, domain 1"/>
    <property type="match status" value="1"/>
</dbReference>
<evidence type="ECO:0000313" key="3">
    <source>
        <dbReference type="Proteomes" id="UP000184440"/>
    </source>
</evidence>
<dbReference type="AlphaFoldDB" id="A0A1M7PFH5"/>
<dbReference type="Pfam" id="PF01636">
    <property type="entry name" value="APH"/>
    <property type="match status" value="1"/>
</dbReference>
<dbReference type="CDD" id="cd05154">
    <property type="entry name" value="ACAD10_11_N-like"/>
    <property type="match status" value="1"/>
</dbReference>
<organism evidence="2 3">
    <name type="scientific">Cryptosporangium aurantiacum</name>
    <dbReference type="NCBI Taxonomy" id="134849"/>
    <lineage>
        <taxon>Bacteria</taxon>
        <taxon>Bacillati</taxon>
        <taxon>Actinomycetota</taxon>
        <taxon>Actinomycetes</taxon>
        <taxon>Cryptosporangiales</taxon>
        <taxon>Cryptosporangiaceae</taxon>
        <taxon>Cryptosporangium</taxon>
    </lineage>
</organism>
<protein>
    <submittedName>
        <fullName evidence="2">Predicted kinase, aminoglycoside phosphotransferase (APT) family</fullName>
    </submittedName>
</protein>
<sequence>MESWIGRADEIARALAVDEVRLVPVRAGASREAYRVESPAGEGIAFLRADPPTGTGVMAGTHLTLDREATVLIRLHELGFPVPAVLATFRDPAGTVLDLVPGTSSPDAETVERVAPDYLATLARLHAADPHEFDLPRYASTTEAIEADLRWWTDRAVTTGVDRQPVIRLALRVLAERVPDDPSPPAPVHGDAGPGNFMVHENRVSGLLDWELFHVGDPHEDLAWIWMRGAHTEFGDFATRLSEYERFAPRPVDRSRLDWHTAFVIAKSVISLWIGVTTTPSGGDALLSVIPQLAYDALLGSALVRLQGGSLRLLETPATPSESAVTRLVDQLATTLGETSRRTSVVVDHLRRHAELENWRSSALAAGLRDLAGADKTGNGPIDLIELVDTAGSTQLPALTRLVAAAADRELRSQPYSERLVQRAQRNGLGI</sequence>
<dbReference type="OrthoDB" id="3806873at2"/>
<evidence type="ECO:0000313" key="2">
    <source>
        <dbReference type="EMBL" id="SHN15765.1"/>
    </source>
</evidence>
<dbReference type="InterPro" id="IPR051678">
    <property type="entry name" value="AGP_Transferase"/>
</dbReference>
<evidence type="ECO:0000259" key="1">
    <source>
        <dbReference type="Pfam" id="PF01636"/>
    </source>
</evidence>
<dbReference type="Proteomes" id="UP000184440">
    <property type="component" value="Unassembled WGS sequence"/>
</dbReference>
<proteinExistence type="predicted"/>
<dbReference type="Gene3D" id="3.90.1200.10">
    <property type="match status" value="1"/>
</dbReference>
<dbReference type="InterPro" id="IPR011009">
    <property type="entry name" value="Kinase-like_dom_sf"/>
</dbReference>
<reference evidence="2 3" key="1">
    <citation type="submission" date="2016-11" db="EMBL/GenBank/DDBJ databases">
        <authorList>
            <person name="Jaros S."/>
            <person name="Januszkiewicz K."/>
            <person name="Wedrychowicz H."/>
        </authorList>
    </citation>
    <scope>NUCLEOTIDE SEQUENCE [LARGE SCALE GENOMIC DNA]</scope>
    <source>
        <strain evidence="2 3">DSM 46144</strain>
    </source>
</reference>
<dbReference type="EMBL" id="FRCS01000003">
    <property type="protein sequence ID" value="SHN15765.1"/>
    <property type="molecule type" value="Genomic_DNA"/>
</dbReference>
<dbReference type="SUPFAM" id="SSF56112">
    <property type="entry name" value="Protein kinase-like (PK-like)"/>
    <property type="match status" value="1"/>
</dbReference>
<name>A0A1M7PFH5_9ACTN</name>
<dbReference type="STRING" id="134849.SAMN05443668_103302"/>
<dbReference type="PANTHER" id="PTHR21310">
    <property type="entry name" value="AMINOGLYCOSIDE PHOSPHOTRANSFERASE-RELATED-RELATED"/>
    <property type="match status" value="1"/>
</dbReference>
<accession>A0A1M7PFH5</accession>
<feature type="domain" description="Aminoglycoside phosphotransferase" evidence="1">
    <location>
        <begin position="23"/>
        <end position="250"/>
    </location>
</feature>
<dbReference type="InterPro" id="IPR041726">
    <property type="entry name" value="ACAD10_11_N"/>
</dbReference>
<keyword evidence="3" id="KW-1185">Reference proteome</keyword>
<keyword evidence="2" id="KW-0418">Kinase</keyword>